<sequence length="85" mass="9478">GVVDEAARDFKGVIQAGWTGVPQPTSSFSQHISANRVDQSEDHSSSSQLACNDLVVEEDTRWMDEKDYRATCKAEGYETPDNIWN</sequence>
<reference evidence="2" key="1">
    <citation type="journal article" date="2020" name="Stud. Mycol.">
        <title>101 Dothideomycetes genomes: a test case for predicting lifestyles and emergence of pathogens.</title>
        <authorList>
            <person name="Haridas S."/>
            <person name="Albert R."/>
            <person name="Binder M."/>
            <person name="Bloem J."/>
            <person name="Labutti K."/>
            <person name="Salamov A."/>
            <person name="Andreopoulos B."/>
            <person name="Baker S."/>
            <person name="Barry K."/>
            <person name="Bills G."/>
            <person name="Bluhm B."/>
            <person name="Cannon C."/>
            <person name="Castanera R."/>
            <person name="Culley D."/>
            <person name="Daum C."/>
            <person name="Ezra D."/>
            <person name="Gonzalez J."/>
            <person name="Henrissat B."/>
            <person name="Kuo A."/>
            <person name="Liang C."/>
            <person name="Lipzen A."/>
            <person name="Lutzoni F."/>
            <person name="Magnuson J."/>
            <person name="Mondo S."/>
            <person name="Nolan M."/>
            <person name="Ohm R."/>
            <person name="Pangilinan J."/>
            <person name="Park H.-J."/>
            <person name="Ramirez L."/>
            <person name="Alfaro M."/>
            <person name="Sun H."/>
            <person name="Tritt A."/>
            <person name="Yoshinaga Y."/>
            <person name="Zwiers L.-H."/>
            <person name="Turgeon B."/>
            <person name="Goodwin S."/>
            <person name="Spatafora J."/>
            <person name="Crous P."/>
            <person name="Grigoriev I."/>
        </authorList>
    </citation>
    <scope>NUCLEOTIDE SEQUENCE</scope>
    <source>
        <strain evidence="2">CBS 207.26</strain>
    </source>
</reference>
<accession>A0A6A6DXA8</accession>
<gene>
    <name evidence="2" type="ORF">K469DRAFT_579519</name>
</gene>
<organism evidence="2 3">
    <name type="scientific">Zopfia rhizophila CBS 207.26</name>
    <dbReference type="NCBI Taxonomy" id="1314779"/>
    <lineage>
        <taxon>Eukaryota</taxon>
        <taxon>Fungi</taxon>
        <taxon>Dikarya</taxon>
        <taxon>Ascomycota</taxon>
        <taxon>Pezizomycotina</taxon>
        <taxon>Dothideomycetes</taxon>
        <taxon>Dothideomycetes incertae sedis</taxon>
        <taxon>Zopfiaceae</taxon>
        <taxon>Zopfia</taxon>
    </lineage>
</organism>
<dbReference type="Proteomes" id="UP000800200">
    <property type="component" value="Unassembled WGS sequence"/>
</dbReference>
<feature type="region of interest" description="Disordered" evidence="1">
    <location>
        <begin position="21"/>
        <end position="48"/>
    </location>
</feature>
<dbReference type="EMBL" id="ML994638">
    <property type="protein sequence ID" value="KAF2184234.1"/>
    <property type="molecule type" value="Genomic_DNA"/>
</dbReference>
<keyword evidence="3" id="KW-1185">Reference proteome</keyword>
<name>A0A6A6DXA8_9PEZI</name>
<feature type="compositionally biased region" description="Polar residues" evidence="1">
    <location>
        <begin position="22"/>
        <end position="37"/>
    </location>
</feature>
<protein>
    <submittedName>
        <fullName evidence="2">Uncharacterized protein</fullName>
    </submittedName>
</protein>
<evidence type="ECO:0000256" key="1">
    <source>
        <dbReference type="SAM" id="MobiDB-lite"/>
    </source>
</evidence>
<dbReference type="OrthoDB" id="4062651at2759"/>
<dbReference type="AlphaFoldDB" id="A0A6A6DXA8"/>
<feature type="non-terminal residue" evidence="2">
    <location>
        <position position="1"/>
    </location>
</feature>
<evidence type="ECO:0000313" key="2">
    <source>
        <dbReference type="EMBL" id="KAF2184234.1"/>
    </source>
</evidence>
<evidence type="ECO:0000313" key="3">
    <source>
        <dbReference type="Proteomes" id="UP000800200"/>
    </source>
</evidence>
<proteinExistence type="predicted"/>